<sequence length="1402" mass="154805">MGKQDLKVEEMYTTEVFLHMRLGDENWRVPAGTRKKVASLAFQSHVPGMYRGFVRMKTNLAHMLIPVEVEVLAKGVYVKPEEIDFGTRNVDEQTELLQVLSLHNFLSESISIVGMSVRDSHIYEDEEQDIDIAPVMFRGRMKKELVLPGGQSDMDGLVLGFLPVPSKVTMSGRGELIVFTNSSNPTYKHLRIALKYALVSGSLNVEPRGFPIPFGKEAVSVWGEQQKILSLNITNEFAVPAIIHDISLVDDDMLTLQFSPSYVDVFKRVVGRTLAPGETLPGGVDIEYQVNQFENKDWGGFIHQGNRSHLLISTSVMDITVPIELFNGLLYLKNASTMDGEQVVSTETEKGTEFDFGKTLFGSTETVDMLLINHNPIQVDIRALKPHKQASGRFTKMNLIHPDLGELSLPYQLCAGGSVIIRVLVNIPSESVEQGPLQLNDVFDLETSFELRRFSFSVNAIPGTIEVSPIDAVLANAMIDTVGVVAKVRIVSSFKEPFKVTRVSSDDPRIYMPPPVFQGNVETGTGWIGHVSIDMTRCGHDEACLKTLQSCKGRNTGYDPESTMLEKIEHIRRRKDSWKKLVGAHRNRIKTKLRVYTNFFGVMRVVDVRIDNIECIDIIKDQLLRFIDTQVGEVTEGYIPIVNPSKTNTLHIKVEKPASQDAKSPFVIPESLLTKSYNIPPLGTRKIGPILFSPLIFHKGVNSDTIFIKNNVTFLEPVSMEAFAALPQLELLYSKSRDGFDVVEIPVSSLPFSNSAEELNVLTSVLLKNVGDIRIHVQRIEIKDQQFFSLPNSKQFDDIFLAPGETINISVRVEPDCIASILTGTLEAHFGAEYVLPFGVEISFSDAMLETCSQRKHSSFSMLVAVLIGLVSVGVFVFKKQSMGKQTPCGTQHDHEPFPNKVLREEKPLQKEARKAEMHKAKSRVHEKTPPPSKSSPSTPVQDNTDELNQKTTQHAGQQSLQGTLSDKKKQSSEEAKLSTKAKKSKLTKQVLKEPNLSAKAQKGRASEKSQKVKLALDETQKGLEKSQVKAALQETKSSEISQIAKTGTKEESNEMAKETLKVSSMTSKPQKEKPVAPVPNTEMSSTLTVPPGKAPVRPKEAPSQSSKMLPKVKKTAALSQLKKNDTKGTVSKVETGNKQPGKSAERRRTPMKSEKHEQKGVTVAGGKLHSPVSPRSSYFSTPNYGSSNNWRKREVKQPTSSSSTKTRPSITTPGFGPKLPAPIRDGSEMASRTVQQPMKSLFPLRPGPPNSLHRESVPLGFVADPSPAPLPSMFESMNYADAVSPVPSPRHDKDNAANFEPLGTQSYFNAKSTTSFGLPDFSQMGPGPPQQTQDTSGFNSAFPPRGPRKHNPGPPPGMEHTTPFMSSLGDTDEADDEEILLKPPPGLFRALSLDEDDNMTF</sequence>
<feature type="compositionally biased region" description="Basic and acidic residues" evidence="1">
    <location>
        <begin position="1048"/>
        <end position="1061"/>
    </location>
</feature>
<feature type="compositionally biased region" description="Low complexity" evidence="1">
    <location>
        <begin position="1199"/>
        <end position="1214"/>
    </location>
</feature>
<feature type="region of interest" description="Disordered" evidence="1">
    <location>
        <begin position="1283"/>
        <end position="1402"/>
    </location>
</feature>
<feature type="compositionally biased region" description="Basic and acidic residues" evidence="1">
    <location>
        <begin position="966"/>
        <end position="978"/>
    </location>
</feature>
<evidence type="ECO:0008006" key="3">
    <source>
        <dbReference type="Google" id="ProtNLM"/>
    </source>
</evidence>
<feature type="region of interest" description="Disordered" evidence="1">
    <location>
        <begin position="884"/>
        <end position="1235"/>
    </location>
</feature>
<gene>
    <name evidence="2" type="ORF">QSP1433_LOCUS12320</name>
</gene>
<accession>A0A7S2WLH5</accession>
<dbReference type="EMBL" id="HBHK01019489">
    <property type="protein sequence ID" value="CAD9694961.1"/>
    <property type="molecule type" value="Transcribed_RNA"/>
</dbReference>
<feature type="region of interest" description="Disordered" evidence="1">
    <location>
        <begin position="1240"/>
        <end position="1259"/>
    </location>
</feature>
<evidence type="ECO:0000313" key="2">
    <source>
        <dbReference type="EMBL" id="CAD9694961.1"/>
    </source>
</evidence>
<feature type="compositionally biased region" description="Polar residues" evidence="1">
    <location>
        <begin position="1304"/>
        <end position="1317"/>
    </location>
</feature>
<feature type="compositionally biased region" description="Basic and acidic residues" evidence="1">
    <location>
        <begin position="1005"/>
        <end position="1028"/>
    </location>
</feature>
<evidence type="ECO:0000256" key="1">
    <source>
        <dbReference type="SAM" id="MobiDB-lite"/>
    </source>
</evidence>
<feature type="compositionally biased region" description="Polar residues" evidence="1">
    <location>
        <begin position="1128"/>
        <end position="1141"/>
    </location>
</feature>
<feature type="compositionally biased region" description="Basic and acidic residues" evidence="1">
    <location>
        <begin position="1144"/>
        <end position="1160"/>
    </location>
</feature>
<dbReference type="GO" id="GO:0016020">
    <property type="term" value="C:membrane"/>
    <property type="evidence" value="ECO:0007669"/>
    <property type="project" value="TreeGrafter"/>
</dbReference>
<protein>
    <recommendedName>
        <fullName evidence="3">Transmembrane protein 131-like N-terminal domain-containing protein</fullName>
    </recommendedName>
</protein>
<dbReference type="PANTHER" id="PTHR22050:SF0">
    <property type="entry name" value="TRANSMEMBRANE PROTEIN 131 HOMOLOG"/>
    <property type="match status" value="1"/>
</dbReference>
<reference evidence="2" key="1">
    <citation type="submission" date="2021-01" db="EMBL/GenBank/DDBJ databases">
        <authorList>
            <person name="Corre E."/>
            <person name="Pelletier E."/>
            <person name="Niang G."/>
            <person name="Scheremetjew M."/>
            <person name="Finn R."/>
            <person name="Kale V."/>
            <person name="Holt S."/>
            <person name="Cochrane G."/>
            <person name="Meng A."/>
            <person name="Brown T."/>
            <person name="Cohen L."/>
        </authorList>
    </citation>
    <scope>NUCLEOTIDE SEQUENCE</scope>
    <source>
        <strain evidence="2">NY070348D</strain>
    </source>
</reference>
<feature type="compositionally biased region" description="Polar residues" evidence="1">
    <location>
        <begin position="950"/>
        <end position="965"/>
    </location>
</feature>
<dbReference type="InterPro" id="IPR039877">
    <property type="entry name" value="TMEM131-like"/>
</dbReference>
<feature type="compositionally biased region" description="Basic and acidic residues" evidence="1">
    <location>
        <begin position="892"/>
        <end position="929"/>
    </location>
</feature>
<feature type="compositionally biased region" description="Polar residues" evidence="1">
    <location>
        <begin position="1035"/>
        <end position="1046"/>
    </location>
</feature>
<feature type="compositionally biased region" description="Polar residues" evidence="1">
    <location>
        <begin position="1331"/>
        <end position="1340"/>
    </location>
</feature>
<dbReference type="PANTHER" id="PTHR22050">
    <property type="entry name" value="RW1 PROTEIN HOMOLOG"/>
    <property type="match status" value="1"/>
</dbReference>
<feature type="compositionally biased region" description="Polar residues" evidence="1">
    <location>
        <begin position="1174"/>
        <end position="1190"/>
    </location>
</feature>
<proteinExistence type="predicted"/>
<name>A0A7S2WLH5_9STRA</name>
<organism evidence="2">
    <name type="scientific">Mucochytrium quahogii</name>
    <dbReference type="NCBI Taxonomy" id="96639"/>
    <lineage>
        <taxon>Eukaryota</taxon>
        <taxon>Sar</taxon>
        <taxon>Stramenopiles</taxon>
        <taxon>Bigyra</taxon>
        <taxon>Labyrinthulomycetes</taxon>
        <taxon>Thraustochytrida</taxon>
        <taxon>Thraustochytriidae</taxon>
        <taxon>Mucochytrium</taxon>
    </lineage>
</organism>